<organism evidence="1 2">
    <name type="scientific">Perca fluviatilis</name>
    <name type="common">European perch</name>
    <dbReference type="NCBI Taxonomy" id="8168"/>
    <lineage>
        <taxon>Eukaryota</taxon>
        <taxon>Metazoa</taxon>
        <taxon>Chordata</taxon>
        <taxon>Craniata</taxon>
        <taxon>Vertebrata</taxon>
        <taxon>Euteleostomi</taxon>
        <taxon>Actinopterygii</taxon>
        <taxon>Neopterygii</taxon>
        <taxon>Teleostei</taxon>
        <taxon>Neoteleostei</taxon>
        <taxon>Acanthomorphata</taxon>
        <taxon>Eupercaria</taxon>
        <taxon>Perciformes</taxon>
        <taxon>Percoidei</taxon>
        <taxon>Percidae</taxon>
        <taxon>Percinae</taxon>
        <taxon>Perca</taxon>
    </lineage>
</organism>
<evidence type="ECO:0000313" key="1">
    <source>
        <dbReference type="EMBL" id="KAF1383614.1"/>
    </source>
</evidence>
<name>A0A6A5F504_PERFL</name>
<evidence type="ECO:0000313" key="2">
    <source>
        <dbReference type="Proteomes" id="UP000465112"/>
    </source>
</evidence>
<protein>
    <submittedName>
        <fullName evidence="1">Uncharacterized protein</fullName>
    </submittedName>
</protein>
<keyword evidence="2" id="KW-1185">Reference proteome</keyword>
<comment type="caution">
    <text evidence="1">The sequence shown here is derived from an EMBL/GenBank/DDBJ whole genome shotgun (WGS) entry which is preliminary data.</text>
</comment>
<reference evidence="1 2" key="1">
    <citation type="submission" date="2019-06" db="EMBL/GenBank/DDBJ databases">
        <title>A chromosome-scale genome assembly of the European perch, Perca fluviatilis.</title>
        <authorList>
            <person name="Roques C."/>
            <person name="Zahm M."/>
            <person name="Cabau C."/>
            <person name="Klopp C."/>
            <person name="Bouchez O."/>
            <person name="Donnadieu C."/>
            <person name="Kuhl H."/>
            <person name="Gislard M."/>
            <person name="Guendouz S."/>
            <person name="Journot L."/>
            <person name="Haffray P."/>
            <person name="Bestin A."/>
            <person name="Morvezen R."/>
            <person name="Feron R."/>
            <person name="Wen M."/>
            <person name="Jouanno E."/>
            <person name="Herpin A."/>
            <person name="Schartl M."/>
            <person name="Postlethwait J."/>
            <person name="Schaerlinger B."/>
            <person name="Chardard D."/>
            <person name="Lecocq T."/>
            <person name="Poncet C."/>
            <person name="Jaffrelo L."/>
            <person name="Lampietro C."/>
            <person name="Guiguen Y."/>
        </authorList>
    </citation>
    <scope>NUCLEOTIDE SEQUENCE [LARGE SCALE GENOMIC DNA]</scope>
    <source>
        <tissue evidence="1">Blood</tissue>
    </source>
</reference>
<sequence>MLLSHSLCPANSHTEQMSNHRFQECHAISRLSAALSAHAAHWEVHVLYPDNSPSSLPAHLVLLLMTPLAGARLAFTVIMFQYQEGSGTQLEHRSC</sequence>
<accession>A0A6A5F504</accession>
<gene>
    <name evidence="1" type="ORF">PFLUV_G00133700</name>
</gene>
<dbReference type="AlphaFoldDB" id="A0A6A5F504"/>
<dbReference type="EMBL" id="VHII01000011">
    <property type="protein sequence ID" value="KAF1383614.1"/>
    <property type="molecule type" value="Genomic_DNA"/>
</dbReference>
<proteinExistence type="predicted"/>
<dbReference type="Proteomes" id="UP000465112">
    <property type="component" value="Chromosome 11"/>
</dbReference>